<name>A0A6G1CH43_9ORYZ</name>
<evidence type="ECO:0000256" key="1">
    <source>
        <dbReference type="ARBA" id="ARBA00004123"/>
    </source>
</evidence>
<dbReference type="PANTHER" id="PTHR13237">
    <property type="entry name" value="SOMETHING ABOUT SILENCING PROTEIN 10-RELATED"/>
    <property type="match status" value="1"/>
</dbReference>
<dbReference type="InterPro" id="IPR018972">
    <property type="entry name" value="Sas10_C_dom"/>
</dbReference>
<evidence type="ECO:0000259" key="6">
    <source>
        <dbReference type="Pfam" id="PF09368"/>
    </source>
</evidence>
<comment type="similarity">
    <text evidence="2">Belongs to the SAS10 family.</text>
</comment>
<evidence type="ECO:0000256" key="2">
    <source>
        <dbReference type="ARBA" id="ARBA00010979"/>
    </source>
</evidence>
<sequence length="399" mass="44909">MNPLDADDAGEPEEDDPAFDLAGISENETDDSEGDEDVNMDKAAYDEWDDKFIAKLKRAERAVKQIAGGDDSMDEHEDDHKDKNSWGRGKNAYYDAGEQSDDDELDYEETWRIKKEEGSKLSVKDFGLENGESDEEDKAMKVTAGQGKDKGKMQPLEVKRACLLAYCQAITFYLLMKAEGLSVQDHPVIACLVEMKSIVEKTYIQDLANYFSMCLFFGVPFVSGDDDLPKQDDIGERGRKHELRVLARIGASTLEDDDLPDEDDHSEGKPNQFSEEDDSDDDIGSSESEDEFYKDVKRRRTEKLSSKEQKCSQNAVTEPLEEEAEGDGKRKISYQVKYGEEPGLTRSRNKKLKNPRKKHRVKHQTKLVKRGGQVRSVKKSSGPYGGEMSGIDPNVSRSV</sequence>
<feature type="domain" description="Sas10 C-terminal" evidence="6">
    <location>
        <begin position="327"/>
        <end position="399"/>
    </location>
</feature>
<dbReference type="Proteomes" id="UP000479710">
    <property type="component" value="Unassembled WGS sequence"/>
</dbReference>
<keyword evidence="8" id="KW-1185">Reference proteome</keyword>
<dbReference type="Pfam" id="PF09368">
    <property type="entry name" value="Sas10"/>
    <property type="match status" value="1"/>
</dbReference>
<feature type="compositionally biased region" description="Acidic residues" evidence="5">
    <location>
        <begin position="274"/>
        <end position="292"/>
    </location>
</feature>
<evidence type="ECO:0000256" key="3">
    <source>
        <dbReference type="ARBA" id="ARBA00022553"/>
    </source>
</evidence>
<proteinExistence type="inferred from homology"/>
<evidence type="ECO:0000256" key="5">
    <source>
        <dbReference type="SAM" id="MobiDB-lite"/>
    </source>
</evidence>
<dbReference type="OrthoDB" id="1924577at2759"/>
<evidence type="ECO:0000313" key="8">
    <source>
        <dbReference type="Proteomes" id="UP000479710"/>
    </source>
</evidence>
<dbReference type="InterPro" id="IPR007146">
    <property type="entry name" value="Sas10/Utp3/C1D"/>
</dbReference>
<dbReference type="AlphaFoldDB" id="A0A6G1CH43"/>
<evidence type="ECO:0000256" key="4">
    <source>
        <dbReference type="ARBA" id="ARBA00023242"/>
    </source>
</evidence>
<dbReference type="GO" id="GO:0032040">
    <property type="term" value="C:small-subunit processome"/>
    <property type="evidence" value="ECO:0007669"/>
    <property type="project" value="TreeGrafter"/>
</dbReference>
<dbReference type="Pfam" id="PF04000">
    <property type="entry name" value="Sas10_Utp3"/>
    <property type="match status" value="1"/>
</dbReference>
<feature type="compositionally biased region" description="Acidic residues" evidence="5">
    <location>
        <begin position="254"/>
        <end position="265"/>
    </location>
</feature>
<feature type="compositionally biased region" description="Basic residues" evidence="5">
    <location>
        <begin position="347"/>
        <end position="369"/>
    </location>
</feature>
<feature type="region of interest" description="Disordered" evidence="5">
    <location>
        <begin position="66"/>
        <end position="101"/>
    </location>
</feature>
<organism evidence="7 8">
    <name type="scientific">Oryza meyeriana var. granulata</name>
    <dbReference type="NCBI Taxonomy" id="110450"/>
    <lineage>
        <taxon>Eukaryota</taxon>
        <taxon>Viridiplantae</taxon>
        <taxon>Streptophyta</taxon>
        <taxon>Embryophyta</taxon>
        <taxon>Tracheophyta</taxon>
        <taxon>Spermatophyta</taxon>
        <taxon>Magnoliopsida</taxon>
        <taxon>Liliopsida</taxon>
        <taxon>Poales</taxon>
        <taxon>Poaceae</taxon>
        <taxon>BOP clade</taxon>
        <taxon>Oryzoideae</taxon>
        <taxon>Oryzeae</taxon>
        <taxon>Oryzinae</taxon>
        <taxon>Oryza</taxon>
        <taxon>Oryza meyeriana</taxon>
    </lineage>
</organism>
<feature type="compositionally biased region" description="Acidic residues" evidence="5">
    <location>
        <begin position="1"/>
        <end position="18"/>
    </location>
</feature>
<comment type="subcellular location">
    <subcellularLocation>
        <location evidence="1">Nucleus</location>
    </subcellularLocation>
</comment>
<feature type="region of interest" description="Disordered" evidence="5">
    <location>
        <begin position="1"/>
        <end position="43"/>
    </location>
</feature>
<feature type="region of interest" description="Disordered" evidence="5">
    <location>
        <begin position="254"/>
        <end position="399"/>
    </location>
</feature>
<reference evidence="7 8" key="1">
    <citation type="submission" date="2019-11" db="EMBL/GenBank/DDBJ databases">
        <title>Whole genome sequence of Oryza granulata.</title>
        <authorList>
            <person name="Li W."/>
        </authorList>
    </citation>
    <scope>NUCLEOTIDE SEQUENCE [LARGE SCALE GENOMIC DNA]</scope>
    <source>
        <strain evidence="8">cv. Menghai</strain>
        <tissue evidence="7">Leaf</tissue>
    </source>
</reference>
<feature type="compositionally biased region" description="Acidic residues" evidence="5">
    <location>
        <begin position="27"/>
        <end position="38"/>
    </location>
</feature>
<dbReference type="GO" id="GO:0000462">
    <property type="term" value="P:maturation of SSU-rRNA from tricistronic rRNA transcript (SSU-rRNA, 5.8S rRNA, LSU-rRNA)"/>
    <property type="evidence" value="ECO:0007669"/>
    <property type="project" value="TreeGrafter"/>
</dbReference>
<dbReference type="EMBL" id="SPHZ02000009">
    <property type="protein sequence ID" value="KAF0898923.1"/>
    <property type="molecule type" value="Genomic_DNA"/>
</dbReference>
<feature type="region of interest" description="Disordered" evidence="5">
    <location>
        <begin position="126"/>
        <end position="150"/>
    </location>
</feature>
<accession>A0A6G1CH43</accession>
<keyword evidence="4" id="KW-0539">Nucleus</keyword>
<protein>
    <recommendedName>
        <fullName evidence="6">Sas10 C-terminal domain-containing protein</fullName>
    </recommendedName>
</protein>
<comment type="caution">
    <text evidence="7">The sequence shown here is derived from an EMBL/GenBank/DDBJ whole genome shotgun (WGS) entry which is preliminary data.</text>
</comment>
<gene>
    <name evidence="7" type="ORF">E2562_012629</name>
</gene>
<evidence type="ECO:0000313" key="7">
    <source>
        <dbReference type="EMBL" id="KAF0898923.1"/>
    </source>
</evidence>
<dbReference type="PANTHER" id="PTHR13237:SF8">
    <property type="entry name" value="SOMETHING ABOUT SILENCING PROTEIN 10"/>
    <property type="match status" value="1"/>
</dbReference>
<keyword evidence="3" id="KW-0597">Phosphoprotein</keyword>